<dbReference type="EMBL" id="REGN01006903">
    <property type="protein sequence ID" value="RNA07918.1"/>
    <property type="molecule type" value="Genomic_DNA"/>
</dbReference>
<sequence>MRVLSYCLCVVHSVQSFTHQHSFVLSGQSLLIISKNVPNLIHLARLEIHVWLNKSTIFSKCQFVIFEPNLFTSHLTPLGASNFPNANLLFFKPNLSQIIDCFESTFRDKLLELDDMSVDENISTSIKISIKLDFYNKSITINTKYVNFFFELKKMLVNEEALEMSSSKFCRHILFNIMFIFISIKSFYTLKCRHFQMKPDPDLDFWEF</sequence>
<keyword evidence="3" id="KW-1185">Reference proteome</keyword>
<dbReference type="Proteomes" id="UP000276133">
    <property type="component" value="Unassembled WGS sequence"/>
</dbReference>
<reference evidence="2 3" key="1">
    <citation type="journal article" date="2018" name="Sci. Rep.">
        <title>Genomic signatures of local adaptation to the degree of environmental predictability in rotifers.</title>
        <authorList>
            <person name="Franch-Gras L."/>
            <person name="Hahn C."/>
            <person name="Garcia-Roger E.M."/>
            <person name="Carmona M.J."/>
            <person name="Serra M."/>
            <person name="Gomez A."/>
        </authorList>
    </citation>
    <scope>NUCLEOTIDE SEQUENCE [LARGE SCALE GENOMIC DNA]</scope>
    <source>
        <strain evidence="2">HYR1</strain>
    </source>
</reference>
<keyword evidence="1" id="KW-0472">Membrane</keyword>
<comment type="caution">
    <text evidence="2">The sequence shown here is derived from an EMBL/GenBank/DDBJ whole genome shotgun (WGS) entry which is preliminary data.</text>
</comment>
<evidence type="ECO:0000313" key="3">
    <source>
        <dbReference type="Proteomes" id="UP000276133"/>
    </source>
</evidence>
<proteinExistence type="predicted"/>
<accession>A0A3M7QAA6</accession>
<organism evidence="2 3">
    <name type="scientific">Brachionus plicatilis</name>
    <name type="common">Marine rotifer</name>
    <name type="synonym">Brachionus muelleri</name>
    <dbReference type="NCBI Taxonomy" id="10195"/>
    <lineage>
        <taxon>Eukaryota</taxon>
        <taxon>Metazoa</taxon>
        <taxon>Spiralia</taxon>
        <taxon>Gnathifera</taxon>
        <taxon>Rotifera</taxon>
        <taxon>Eurotatoria</taxon>
        <taxon>Monogononta</taxon>
        <taxon>Pseudotrocha</taxon>
        <taxon>Ploima</taxon>
        <taxon>Brachionidae</taxon>
        <taxon>Brachionus</taxon>
    </lineage>
</organism>
<evidence type="ECO:0000256" key="1">
    <source>
        <dbReference type="SAM" id="Phobius"/>
    </source>
</evidence>
<name>A0A3M7QAA6_BRAPC</name>
<gene>
    <name evidence="2" type="ORF">BpHYR1_026291</name>
</gene>
<dbReference type="AlphaFoldDB" id="A0A3M7QAA6"/>
<protein>
    <submittedName>
        <fullName evidence="2">Uncharacterized protein</fullName>
    </submittedName>
</protein>
<keyword evidence="1" id="KW-1133">Transmembrane helix</keyword>
<keyword evidence="1" id="KW-0812">Transmembrane</keyword>
<evidence type="ECO:0000313" key="2">
    <source>
        <dbReference type="EMBL" id="RNA07918.1"/>
    </source>
</evidence>
<feature type="transmembrane region" description="Helical" evidence="1">
    <location>
        <begin position="173"/>
        <end position="190"/>
    </location>
</feature>